<sequence length="229" mass="25504">MLNNNTKSFQMKKFTTMELRTNPPQSTLNSAKPPPPRPPPRSTSFGSRRTPQSEFPTSPRFFMGEKIFHFNHPQHPLLEMDSPDLFTCGGCKDYGSGKRYSCQQCDFQLHHFCALPPQSLVGHPFHSHHQLLFQTKPVYKGGMRKSKCDACSKTIKGGSDQEEFTAAQFPACDYHLHVVCSKNMVNGLHANSIKNVDKPSRLGVAARAASQVFADFLGGLMEGLGEGCW</sequence>
<gene>
    <name evidence="1" type="ORF">Patl1_09311</name>
</gene>
<dbReference type="EMBL" id="CM047906">
    <property type="protein sequence ID" value="KAJ0087177.1"/>
    <property type="molecule type" value="Genomic_DNA"/>
</dbReference>
<comment type="caution">
    <text evidence="1">The sequence shown here is derived from an EMBL/GenBank/DDBJ whole genome shotgun (WGS) entry which is preliminary data.</text>
</comment>
<accession>A0ACC1AKI5</accession>
<proteinExistence type="predicted"/>
<protein>
    <submittedName>
        <fullName evidence="1">Uncharacterized protein</fullName>
    </submittedName>
</protein>
<evidence type="ECO:0000313" key="1">
    <source>
        <dbReference type="EMBL" id="KAJ0087177.1"/>
    </source>
</evidence>
<dbReference type="Proteomes" id="UP001164250">
    <property type="component" value="Chromosome 10"/>
</dbReference>
<organism evidence="1 2">
    <name type="scientific">Pistacia atlantica</name>
    <dbReference type="NCBI Taxonomy" id="434234"/>
    <lineage>
        <taxon>Eukaryota</taxon>
        <taxon>Viridiplantae</taxon>
        <taxon>Streptophyta</taxon>
        <taxon>Embryophyta</taxon>
        <taxon>Tracheophyta</taxon>
        <taxon>Spermatophyta</taxon>
        <taxon>Magnoliopsida</taxon>
        <taxon>eudicotyledons</taxon>
        <taxon>Gunneridae</taxon>
        <taxon>Pentapetalae</taxon>
        <taxon>rosids</taxon>
        <taxon>malvids</taxon>
        <taxon>Sapindales</taxon>
        <taxon>Anacardiaceae</taxon>
        <taxon>Pistacia</taxon>
    </lineage>
</organism>
<reference evidence="2" key="1">
    <citation type="journal article" date="2023" name="G3 (Bethesda)">
        <title>Genome assembly and association tests identify interacting loci associated with vigor, precocity, and sex in interspecific pistachio rootstocks.</title>
        <authorList>
            <person name="Palmer W."/>
            <person name="Jacygrad E."/>
            <person name="Sagayaradj S."/>
            <person name="Cavanaugh K."/>
            <person name="Han R."/>
            <person name="Bertier L."/>
            <person name="Beede B."/>
            <person name="Kafkas S."/>
            <person name="Golino D."/>
            <person name="Preece J."/>
            <person name="Michelmore R."/>
        </authorList>
    </citation>
    <scope>NUCLEOTIDE SEQUENCE [LARGE SCALE GENOMIC DNA]</scope>
</reference>
<name>A0ACC1AKI5_9ROSI</name>
<evidence type="ECO:0000313" key="2">
    <source>
        <dbReference type="Proteomes" id="UP001164250"/>
    </source>
</evidence>
<keyword evidence="2" id="KW-1185">Reference proteome</keyword>